<protein>
    <submittedName>
        <fullName evidence="3">Uncharacterized protein</fullName>
    </submittedName>
</protein>
<evidence type="ECO:0000313" key="3">
    <source>
        <dbReference type="EMBL" id="ROW05882.1"/>
    </source>
</evidence>
<proteinExistence type="predicted"/>
<evidence type="ECO:0000256" key="2">
    <source>
        <dbReference type="SAM" id="Phobius"/>
    </source>
</evidence>
<feature type="compositionally biased region" description="Low complexity" evidence="1">
    <location>
        <begin position="55"/>
        <end position="65"/>
    </location>
</feature>
<evidence type="ECO:0000313" key="4">
    <source>
        <dbReference type="Proteomes" id="UP000285146"/>
    </source>
</evidence>
<keyword evidence="2" id="KW-0812">Transmembrane</keyword>
<dbReference type="Proteomes" id="UP000285146">
    <property type="component" value="Unassembled WGS sequence"/>
</dbReference>
<sequence length="135" mass="14307">MHWGDIILIFIFSICGSIVILACLVECRRHRPRKSDTEAATATERGASTGPFVSATTEPTTAEPALWRPVHDGTATTDAVSGDLAQKEAAAAATIRACGAFSRHGVKEADLAIELLEVTIPEPLPCARCSHVNTP</sequence>
<feature type="transmembrane region" description="Helical" evidence="2">
    <location>
        <begin position="6"/>
        <end position="25"/>
    </location>
</feature>
<name>A0A423WRB3_9PEZI</name>
<keyword evidence="2" id="KW-0472">Membrane</keyword>
<accession>A0A423WRB3</accession>
<dbReference type="EMBL" id="LKEB01000045">
    <property type="protein sequence ID" value="ROW05882.1"/>
    <property type="molecule type" value="Genomic_DNA"/>
</dbReference>
<reference evidence="3 4" key="1">
    <citation type="submission" date="2015-09" db="EMBL/GenBank/DDBJ databases">
        <title>Host preference determinants of Valsa canker pathogens revealed by comparative genomics.</title>
        <authorList>
            <person name="Yin Z."/>
            <person name="Huang L."/>
        </authorList>
    </citation>
    <scope>NUCLEOTIDE SEQUENCE [LARGE SCALE GENOMIC DNA]</scope>
    <source>
        <strain evidence="3 4">SXYLt</strain>
    </source>
</reference>
<keyword evidence="4" id="KW-1185">Reference proteome</keyword>
<dbReference type="AlphaFoldDB" id="A0A423WRB3"/>
<keyword evidence="2" id="KW-1133">Transmembrane helix</keyword>
<evidence type="ECO:0000256" key="1">
    <source>
        <dbReference type="SAM" id="MobiDB-lite"/>
    </source>
</evidence>
<comment type="caution">
    <text evidence="3">The sequence shown here is derived from an EMBL/GenBank/DDBJ whole genome shotgun (WGS) entry which is preliminary data.</text>
</comment>
<feature type="region of interest" description="Disordered" evidence="1">
    <location>
        <begin position="34"/>
        <end position="72"/>
    </location>
</feature>
<dbReference type="InParanoid" id="A0A423WRB3"/>
<organism evidence="3 4">
    <name type="scientific">Cytospora leucostoma</name>
    <dbReference type="NCBI Taxonomy" id="1230097"/>
    <lineage>
        <taxon>Eukaryota</taxon>
        <taxon>Fungi</taxon>
        <taxon>Dikarya</taxon>
        <taxon>Ascomycota</taxon>
        <taxon>Pezizomycotina</taxon>
        <taxon>Sordariomycetes</taxon>
        <taxon>Sordariomycetidae</taxon>
        <taxon>Diaporthales</taxon>
        <taxon>Cytosporaceae</taxon>
        <taxon>Cytospora</taxon>
    </lineage>
</organism>
<gene>
    <name evidence="3" type="ORF">VPNG_07989</name>
</gene>